<dbReference type="PANTHER" id="PTHR15343:SF0">
    <property type="entry name" value="T-CELL ANTIGEN CD7"/>
    <property type="match status" value="1"/>
</dbReference>
<evidence type="ECO:0000313" key="4">
    <source>
        <dbReference type="EMBL" id="KAL2087112.1"/>
    </source>
</evidence>
<organism evidence="4 5">
    <name type="scientific">Coilia grayii</name>
    <name type="common">Gray's grenadier anchovy</name>
    <dbReference type="NCBI Taxonomy" id="363190"/>
    <lineage>
        <taxon>Eukaryota</taxon>
        <taxon>Metazoa</taxon>
        <taxon>Chordata</taxon>
        <taxon>Craniata</taxon>
        <taxon>Vertebrata</taxon>
        <taxon>Euteleostomi</taxon>
        <taxon>Actinopterygii</taxon>
        <taxon>Neopterygii</taxon>
        <taxon>Teleostei</taxon>
        <taxon>Clupei</taxon>
        <taxon>Clupeiformes</taxon>
        <taxon>Clupeoidei</taxon>
        <taxon>Engraulidae</taxon>
        <taxon>Coilinae</taxon>
        <taxon>Coilia</taxon>
    </lineage>
</organism>
<evidence type="ECO:0000256" key="2">
    <source>
        <dbReference type="SAM" id="SignalP"/>
    </source>
</evidence>
<protein>
    <recommendedName>
        <fullName evidence="3">Immunoglobulin V-set domain-containing protein</fullName>
    </recommendedName>
</protein>
<keyword evidence="5" id="KW-1185">Reference proteome</keyword>
<keyword evidence="2" id="KW-0732">Signal</keyword>
<name>A0ABD1JIW3_9TELE</name>
<dbReference type="AlphaFoldDB" id="A0ABD1JIW3"/>
<dbReference type="InterPro" id="IPR013783">
    <property type="entry name" value="Ig-like_fold"/>
</dbReference>
<keyword evidence="1" id="KW-0812">Transmembrane</keyword>
<keyword evidence="1" id="KW-1133">Transmembrane helix</keyword>
<gene>
    <name evidence="4" type="ORF">ACEWY4_018171</name>
</gene>
<evidence type="ECO:0000256" key="1">
    <source>
        <dbReference type="SAM" id="Phobius"/>
    </source>
</evidence>
<feature type="domain" description="Immunoglobulin V-set" evidence="3">
    <location>
        <begin position="35"/>
        <end position="117"/>
    </location>
</feature>
<sequence>MMARLWKHRLILQLVSFCVCFVTGLSGERIKRRREGEKIEIPCSTDQLNQDGMYLYKSYDQKQEVTFLNNNMESSPRIAFADRVQITGGLNKLTATITNLTIDDTGVFWCLFVRYEGPKQHYTDSKDGRILLVVTGVERCPTPGTESHTPRPDQEVQMSTLLIVSAIIVCSLVLLVLIILIIGVKHCCARKGKYKHGPETGVGLPHHRSDSVYEQMRPRRATSVSQSSGQVLINPAYMPCRNYT</sequence>
<dbReference type="EMBL" id="JBHFQA010000015">
    <property type="protein sequence ID" value="KAL2087112.1"/>
    <property type="molecule type" value="Genomic_DNA"/>
</dbReference>
<dbReference type="InterPro" id="IPR036179">
    <property type="entry name" value="Ig-like_dom_sf"/>
</dbReference>
<feature type="signal peptide" evidence="2">
    <location>
        <begin position="1"/>
        <end position="27"/>
    </location>
</feature>
<comment type="caution">
    <text evidence="4">The sequence shown here is derived from an EMBL/GenBank/DDBJ whole genome shotgun (WGS) entry which is preliminary data.</text>
</comment>
<evidence type="ECO:0000313" key="5">
    <source>
        <dbReference type="Proteomes" id="UP001591681"/>
    </source>
</evidence>
<feature type="transmembrane region" description="Helical" evidence="1">
    <location>
        <begin position="161"/>
        <end position="184"/>
    </location>
</feature>
<dbReference type="Gene3D" id="2.60.40.10">
    <property type="entry name" value="Immunoglobulins"/>
    <property type="match status" value="1"/>
</dbReference>
<proteinExistence type="predicted"/>
<evidence type="ECO:0000259" key="3">
    <source>
        <dbReference type="Pfam" id="PF07686"/>
    </source>
</evidence>
<feature type="chain" id="PRO_5044752677" description="Immunoglobulin V-set domain-containing protein" evidence="2">
    <location>
        <begin position="28"/>
        <end position="244"/>
    </location>
</feature>
<dbReference type="Proteomes" id="UP001591681">
    <property type="component" value="Unassembled WGS sequence"/>
</dbReference>
<dbReference type="SUPFAM" id="SSF48726">
    <property type="entry name" value="Immunoglobulin"/>
    <property type="match status" value="1"/>
</dbReference>
<dbReference type="InterPro" id="IPR039090">
    <property type="entry name" value="CD7"/>
</dbReference>
<dbReference type="Pfam" id="PF07686">
    <property type="entry name" value="V-set"/>
    <property type="match status" value="1"/>
</dbReference>
<keyword evidence="1" id="KW-0472">Membrane</keyword>
<dbReference type="InterPro" id="IPR013106">
    <property type="entry name" value="Ig_V-set"/>
</dbReference>
<dbReference type="PANTHER" id="PTHR15343">
    <property type="entry name" value="CD7"/>
    <property type="match status" value="1"/>
</dbReference>
<accession>A0ABD1JIW3</accession>
<reference evidence="4 5" key="1">
    <citation type="submission" date="2024-09" db="EMBL/GenBank/DDBJ databases">
        <title>A chromosome-level genome assembly of Gray's grenadier anchovy, Coilia grayii.</title>
        <authorList>
            <person name="Fu Z."/>
        </authorList>
    </citation>
    <scope>NUCLEOTIDE SEQUENCE [LARGE SCALE GENOMIC DNA]</scope>
    <source>
        <strain evidence="4">G4</strain>
        <tissue evidence="4">Muscle</tissue>
    </source>
</reference>